<comment type="caution">
    <text evidence="1">The sequence shown here is derived from an EMBL/GenBank/DDBJ whole genome shotgun (WGS) entry which is preliminary data.</text>
</comment>
<accession>A0AC60W917</accession>
<evidence type="ECO:0000313" key="2">
    <source>
        <dbReference type="Proteomes" id="UP000591542"/>
    </source>
</evidence>
<evidence type="ECO:0000313" key="1">
    <source>
        <dbReference type="EMBL" id="MBA4463391.1"/>
    </source>
</evidence>
<gene>
    <name evidence="1" type="ORF">H2B01_04320</name>
</gene>
<organism evidence="1 2">
    <name type="scientific">Candidatus Nitrosomaritimum aestuariumsis</name>
    <dbReference type="NCBI Taxonomy" id="3342354"/>
    <lineage>
        <taxon>Archaea</taxon>
        <taxon>Nitrososphaerota</taxon>
        <taxon>Nitrososphaeria</taxon>
        <taxon>Nitrosopumilales</taxon>
        <taxon>Nitrosopumilaceae</taxon>
        <taxon>Candidatus Nitrosomaritimum</taxon>
    </lineage>
</organism>
<name>A0AC60W917_9ARCH</name>
<reference evidence="1 2" key="1">
    <citation type="journal article" date="2020" name="Appl. Environ. Microbiol.">
        <title>Genomic Characteristics of a Novel Species of Ammonia-Oxidizing Archaea from the Jiulong River Estuary.</title>
        <authorList>
            <person name="Zou D."/>
            <person name="Wan R."/>
            <person name="Han L."/>
            <person name="Xu M.N."/>
            <person name="Liu Y."/>
            <person name="Liu H."/>
            <person name="Kao S.J."/>
            <person name="Li M."/>
        </authorList>
    </citation>
    <scope>NUCLEOTIDE SEQUENCE [LARGE SCALE GENOMIC DNA]</scope>
    <source>
        <strain evidence="1">S2bin1</strain>
    </source>
</reference>
<dbReference type="Proteomes" id="UP000591542">
    <property type="component" value="Unassembled WGS sequence"/>
</dbReference>
<protein>
    <submittedName>
        <fullName evidence="1">Uncharacterized protein</fullName>
    </submittedName>
</protein>
<sequence>MAIEKWLAVTGVALFAMFVGEMVSVYYFMTDVPEDFQFGSDFDPNPKILQFISIGVAPAGILAGLSYLMSRRYGSKSVGYLIIAGGVVMLVGMTYVYTLVDKVEDEFITDLVTYVPILFMVLSIPVMVVGATLLKLKKRRPRKEYF</sequence>
<proteinExistence type="predicted"/>
<dbReference type="EMBL" id="JACEMX010000090">
    <property type="protein sequence ID" value="MBA4463391.1"/>
    <property type="molecule type" value="Genomic_DNA"/>
</dbReference>